<dbReference type="Proteomes" id="UP001291623">
    <property type="component" value="Unassembled WGS sequence"/>
</dbReference>
<feature type="compositionally biased region" description="Basic and acidic residues" evidence="1">
    <location>
        <begin position="1"/>
        <end position="21"/>
    </location>
</feature>
<dbReference type="EMBL" id="JAVYJV010000005">
    <property type="protein sequence ID" value="KAK4370153.1"/>
    <property type="molecule type" value="Genomic_DNA"/>
</dbReference>
<reference evidence="2" key="1">
    <citation type="submission" date="2023-12" db="EMBL/GenBank/DDBJ databases">
        <title>Genome assembly of Anisodus tanguticus.</title>
        <authorList>
            <person name="Wang Y.-J."/>
        </authorList>
    </citation>
    <scope>NUCLEOTIDE SEQUENCE</scope>
    <source>
        <strain evidence="2">KB-2021</strain>
        <tissue evidence="2">Leaf</tissue>
    </source>
</reference>
<protein>
    <submittedName>
        <fullName evidence="2">Uncharacterized protein</fullName>
    </submittedName>
</protein>
<gene>
    <name evidence="2" type="ORF">RND71_009628</name>
</gene>
<evidence type="ECO:0000313" key="3">
    <source>
        <dbReference type="Proteomes" id="UP001291623"/>
    </source>
</evidence>
<sequence length="387" mass="42365">MWDSDEFKRKSARAKETRASERGGSLHTGGKVKGRDVTPAEVFAETHKKDGSGCCIYSLADGVANKTTIWMMMKFAQLCGPKMIILKVRKWSFGQDPSSAALKATVSPTKVADTSYTGATVERVEESLARGIPTTKEELHALRASLLRLSKETTDSPALASTYNDMALALTDLFAYRMTKDSLDEVVAALQHLGSLRLEKNRIQTSFNEAEIGAITPAIDALDSAISAYDSSRSSLFRQSLQLDNKIQDLDSQQVVWELDHKIGNERLANLENEWIVWKSRLVQTMPTITAPSPADLVTELSADTLMDLPSEAVITSIVQEVSADTQAFTETPSTVVVESLLGVEREVHVGAEATKESGNPFDLVVEASAYEWVPVVPLTENLAKKR</sequence>
<accession>A0AAE1SFS4</accession>
<evidence type="ECO:0000256" key="1">
    <source>
        <dbReference type="SAM" id="MobiDB-lite"/>
    </source>
</evidence>
<proteinExistence type="predicted"/>
<dbReference type="AlphaFoldDB" id="A0AAE1SFS4"/>
<comment type="caution">
    <text evidence="2">The sequence shown here is derived from an EMBL/GenBank/DDBJ whole genome shotgun (WGS) entry which is preliminary data.</text>
</comment>
<keyword evidence="3" id="KW-1185">Reference proteome</keyword>
<organism evidence="2 3">
    <name type="scientific">Anisodus tanguticus</name>
    <dbReference type="NCBI Taxonomy" id="243964"/>
    <lineage>
        <taxon>Eukaryota</taxon>
        <taxon>Viridiplantae</taxon>
        <taxon>Streptophyta</taxon>
        <taxon>Embryophyta</taxon>
        <taxon>Tracheophyta</taxon>
        <taxon>Spermatophyta</taxon>
        <taxon>Magnoliopsida</taxon>
        <taxon>eudicotyledons</taxon>
        <taxon>Gunneridae</taxon>
        <taxon>Pentapetalae</taxon>
        <taxon>asterids</taxon>
        <taxon>lamiids</taxon>
        <taxon>Solanales</taxon>
        <taxon>Solanaceae</taxon>
        <taxon>Solanoideae</taxon>
        <taxon>Hyoscyameae</taxon>
        <taxon>Anisodus</taxon>
    </lineage>
</organism>
<name>A0AAE1SFS4_9SOLA</name>
<evidence type="ECO:0000313" key="2">
    <source>
        <dbReference type="EMBL" id="KAK4370153.1"/>
    </source>
</evidence>
<feature type="region of interest" description="Disordered" evidence="1">
    <location>
        <begin position="1"/>
        <end position="33"/>
    </location>
</feature>